<evidence type="ECO:0000313" key="2">
    <source>
        <dbReference type="Proteomes" id="UP000807306"/>
    </source>
</evidence>
<evidence type="ECO:0000313" key="1">
    <source>
        <dbReference type="EMBL" id="KAF9524134.1"/>
    </source>
</evidence>
<reference evidence="1" key="1">
    <citation type="submission" date="2020-11" db="EMBL/GenBank/DDBJ databases">
        <authorList>
            <consortium name="DOE Joint Genome Institute"/>
            <person name="Ahrendt S."/>
            <person name="Riley R."/>
            <person name="Andreopoulos W."/>
            <person name="Labutti K."/>
            <person name="Pangilinan J."/>
            <person name="Ruiz-Duenas F.J."/>
            <person name="Barrasa J.M."/>
            <person name="Sanchez-Garcia M."/>
            <person name="Camarero S."/>
            <person name="Miyauchi S."/>
            <person name="Serrano A."/>
            <person name="Linde D."/>
            <person name="Babiker R."/>
            <person name="Drula E."/>
            <person name="Ayuso-Fernandez I."/>
            <person name="Pacheco R."/>
            <person name="Padilla G."/>
            <person name="Ferreira P."/>
            <person name="Barriuso J."/>
            <person name="Kellner H."/>
            <person name="Castanera R."/>
            <person name="Alfaro M."/>
            <person name="Ramirez L."/>
            <person name="Pisabarro A.G."/>
            <person name="Kuo A."/>
            <person name="Tritt A."/>
            <person name="Lipzen A."/>
            <person name="He G."/>
            <person name="Yan M."/>
            <person name="Ng V."/>
            <person name="Cullen D."/>
            <person name="Martin F."/>
            <person name="Rosso M.-N."/>
            <person name="Henrissat B."/>
            <person name="Hibbett D."/>
            <person name="Martinez A.T."/>
            <person name="Grigoriev I.V."/>
        </authorList>
    </citation>
    <scope>NUCLEOTIDE SEQUENCE</scope>
    <source>
        <strain evidence="1">CBS 506.95</strain>
    </source>
</reference>
<dbReference type="AlphaFoldDB" id="A0A9P6JKW5"/>
<organism evidence="1 2">
    <name type="scientific">Crepidotus variabilis</name>
    <dbReference type="NCBI Taxonomy" id="179855"/>
    <lineage>
        <taxon>Eukaryota</taxon>
        <taxon>Fungi</taxon>
        <taxon>Dikarya</taxon>
        <taxon>Basidiomycota</taxon>
        <taxon>Agaricomycotina</taxon>
        <taxon>Agaricomycetes</taxon>
        <taxon>Agaricomycetidae</taxon>
        <taxon>Agaricales</taxon>
        <taxon>Agaricineae</taxon>
        <taxon>Crepidotaceae</taxon>
        <taxon>Crepidotus</taxon>
    </lineage>
</organism>
<proteinExistence type="predicted"/>
<comment type="caution">
    <text evidence="1">The sequence shown here is derived from an EMBL/GenBank/DDBJ whole genome shotgun (WGS) entry which is preliminary data.</text>
</comment>
<gene>
    <name evidence="1" type="ORF">CPB83DRAFT_861810</name>
</gene>
<accession>A0A9P6JKW5</accession>
<dbReference type="Proteomes" id="UP000807306">
    <property type="component" value="Unassembled WGS sequence"/>
</dbReference>
<name>A0A9P6JKW5_9AGAR</name>
<sequence>MRMGHMSLLRAFSRSASMSCLSKPERRLMSPIFKEQKTFSLIPRSSPMANLPMPSAPATSTTRSSKALINAIIFASTSALNLLIKNR</sequence>
<keyword evidence="2" id="KW-1185">Reference proteome</keyword>
<dbReference type="EMBL" id="MU157904">
    <property type="protein sequence ID" value="KAF9524134.1"/>
    <property type="molecule type" value="Genomic_DNA"/>
</dbReference>
<protein>
    <submittedName>
        <fullName evidence="1">Uncharacterized protein</fullName>
    </submittedName>
</protein>